<feature type="transmembrane region" description="Helical" evidence="1">
    <location>
        <begin position="140"/>
        <end position="158"/>
    </location>
</feature>
<feature type="transmembrane region" description="Helical" evidence="1">
    <location>
        <begin position="170"/>
        <end position="189"/>
    </location>
</feature>
<name>A0A178LX40_MYCIR</name>
<dbReference type="GO" id="GO:0052621">
    <property type="term" value="F:diguanylate cyclase activity"/>
    <property type="evidence" value="ECO:0007669"/>
    <property type="project" value="TreeGrafter"/>
</dbReference>
<dbReference type="Proteomes" id="UP000078396">
    <property type="component" value="Unassembled WGS sequence"/>
</dbReference>
<feature type="domain" description="GGDEF" evidence="2">
    <location>
        <begin position="228"/>
        <end position="358"/>
    </location>
</feature>
<evidence type="ECO:0000259" key="2">
    <source>
        <dbReference type="PROSITE" id="PS50887"/>
    </source>
</evidence>
<evidence type="ECO:0000313" key="4">
    <source>
        <dbReference type="Proteomes" id="UP000078396"/>
    </source>
</evidence>
<dbReference type="InterPro" id="IPR050469">
    <property type="entry name" value="Diguanylate_Cyclase"/>
</dbReference>
<keyword evidence="1" id="KW-1133">Transmembrane helix</keyword>
<dbReference type="InterPro" id="IPR029787">
    <property type="entry name" value="Nucleotide_cyclase"/>
</dbReference>
<dbReference type="NCBIfam" id="TIGR00254">
    <property type="entry name" value="GGDEF"/>
    <property type="match status" value="1"/>
</dbReference>
<feature type="transmembrane region" description="Helical" evidence="1">
    <location>
        <begin position="41"/>
        <end position="57"/>
    </location>
</feature>
<proteinExistence type="predicted"/>
<dbReference type="PANTHER" id="PTHR45138">
    <property type="entry name" value="REGULATORY COMPONENTS OF SENSORY TRANSDUCTION SYSTEM"/>
    <property type="match status" value="1"/>
</dbReference>
<dbReference type="SMART" id="SM00267">
    <property type="entry name" value="GGDEF"/>
    <property type="match status" value="1"/>
</dbReference>
<reference evidence="3 4" key="1">
    <citation type="submission" date="2016-04" db="EMBL/GenBank/DDBJ databases">
        <title>Draft Genome Sequences of Staphylococcus capitis Strain H36, S. capitis Strain H65, S. cohnii Strain H62, S. hominis Strain H69, Mycobacterium iranicum Strain H39, Plantibacter sp. Strain H53, Pseudomonas oryzihabitans Strain H72, and Microbacterium sp. Strain H83, isolated from residential settings.</title>
        <authorList>
            <person name="Lymperopoulou D."/>
            <person name="Adams R.I."/>
            <person name="Lindow S."/>
            <person name="Coil D.A."/>
            <person name="Jospin G."/>
            <person name="Eisen J.A."/>
        </authorList>
    </citation>
    <scope>NUCLEOTIDE SEQUENCE [LARGE SCALE GENOMIC DNA]</scope>
    <source>
        <strain evidence="3 4">H39</strain>
    </source>
</reference>
<evidence type="ECO:0000256" key="1">
    <source>
        <dbReference type="SAM" id="Phobius"/>
    </source>
</evidence>
<dbReference type="GO" id="GO:1902201">
    <property type="term" value="P:negative regulation of bacterial-type flagellum-dependent cell motility"/>
    <property type="evidence" value="ECO:0007669"/>
    <property type="project" value="TreeGrafter"/>
</dbReference>
<dbReference type="PANTHER" id="PTHR45138:SF9">
    <property type="entry name" value="DIGUANYLATE CYCLASE DGCM-RELATED"/>
    <property type="match status" value="1"/>
</dbReference>
<feature type="transmembrane region" description="Helical" evidence="1">
    <location>
        <begin position="93"/>
        <end position="111"/>
    </location>
</feature>
<organism evidence="3 4">
    <name type="scientific">Mycolicibacterium iranicum</name>
    <name type="common">Mycobacterium iranicum</name>
    <dbReference type="NCBI Taxonomy" id="912594"/>
    <lineage>
        <taxon>Bacteria</taxon>
        <taxon>Bacillati</taxon>
        <taxon>Actinomycetota</taxon>
        <taxon>Actinomycetes</taxon>
        <taxon>Mycobacteriales</taxon>
        <taxon>Mycobacteriaceae</taxon>
        <taxon>Mycolicibacterium</taxon>
    </lineage>
</organism>
<dbReference type="Gene3D" id="3.30.70.270">
    <property type="match status" value="1"/>
</dbReference>
<dbReference type="InterPro" id="IPR000160">
    <property type="entry name" value="GGDEF_dom"/>
</dbReference>
<feature type="transmembrane region" description="Helical" evidence="1">
    <location>
        <begin position="63"/>
        <end position="84"/>
    </location>
</feature>
<dbReference type="InterPro" id="IPR043128">
    <property type="entry name" value="Rev_trsase/Diguanyl_cyclase"/>
</dbReference>
<dbReference type="PROSITE" id="PS50887">
    <property type="entry name" value="GGDEF"/>
    <property type="match status" value="1"/>
</dbReference>
<keyword evidence="1" id="KW-0812">Transmembrane</keyword>
<dbReference type="GO" id="GO:0005886">
    <property type="term" value="C:plasma membrane"/>
    <property type="evidence" value="ECO:0007669"/>
    <property type="project" value="TreeGrafter"/>
</dbReference>
<dbReference type="CDD" id="cd01949">
    <property type="entry name" value="GGDEF"/>
    <property type="match status" value="1"/>
</dbReference>
<sequence length="361" mass="38300">MAREDTRLDGFVARWWRQSGQFEWLSRYLYARGLAVPTRRLMVVFCAALVPMPLGLVGPPSNVVSIVLLIASVTVGVGFAVVYVRGWPTRRQSLALVVSGGLIFVACILVADPVKSLVACSGLVVLGVYLAIFHSVKAVAVSMAVSVVLAAVCAIRVVEAGVSSQIAISGFWVIVEVSAGVPLAVQALVRTLGADVVRSDQDALTGVLNRRAFYERARTLLTTPGGDRHLIVIMIDLDKFKLINDTFGHPAGDQVLTAVGWALRQSNSTTAIIGRAGGEEFLVTDAVYCAEAERLPARLCEAISALPHAITASVGAAVVPLEAAARQRLTIDKLVHIADAAMYSAKRSGGNRAVIQTMSTV</sequence>
<comment type="caution">
    <text evidence="3">The sequence shown here is derived from an EMBL/GenBank/DDBJ whole genome shotgun (WGS) entry which is preliminary data.</text>
</comment>
<evidence type="ECO:0000313" key="3">
    <source>
        <dbReference type="EMBL" id="OAN39162.1"/>
    </source>
</evidence>
<dbReference type="EMBL" id="LWCS01000019">
    <property type="protein sequence ID" value="OAN39162.1"/>
    <property type="molecule type" value="Genomic_DNA"/>
</dbReference>
<dbReference type="GO" id="GO:0043709">
    <property type="term" value="P:cell adhesion involved in single-species biofilm formation"/>
    <property type="evidence" value="ECO:0007669"/>
    <property type="project" value="TreeGrafter"/>
</dbReference>
<keyword evidence="1" id="KW-0472">Membrane</keyword>
<dbReference type="Pfam" id="PF00990">
    <property type="entry name" value="GGDEF"/>
    <property type="match status" value="1"/>
</dbReference>
<dbReference type="SUPFAM" id="SSF55073">
    <property type="entry name" value="Nucleotide cyclase"/>
    <property type="match status" value="1"/>
</dbReference>
<dbReference type="AlphaFoldDB" id="A0A178LX40"/>
<accession>A0A178LX40</accession>
<protein>
    <recommendedName>
        <fullName evidence="2">GGDEF domain-containing protein</fullName>
    </recommendedName>
</protein>
<gene>
    <name evidence="3" type="ORF">A4X20_18625</name>
</gene>